<dbReference type="InterPro" id="IPR014057">
    <property type="entry name" value="HI1420"/>
</dbReference>
<dbReference type="PROSITE" id="PS50943">
    <property type="entry name" value="HTH_CROC1"/>
    <property type="match status" value="1"/>
</dbReference>
<dbReference type="CDD" id="cd00093">
    <property type="entry name" value="HTH_XRE"/>
    <property type="match status" value="1"/>
</dbReference>
<accession>A0A426FRY1</accession>
<name>A0A426FRY1_9BURK</name>
<dbReference type="InterPro" id="IPR001387">
    <property type="entry name" value="Cro/C1-type_HTH"/>
</dbReference>
<dbReference type="OrthoDB" id="9798416at2"/>
<dbReference type="EMBL" id="RRUE01000001">
    <property type="protein sequence ID" value="RRN45428.1"/>
    <property type="molecule type" value="Genomic_DNA"/>
</dbReference>
<dbReference type="SUPFAM" id="SSF47413">
    <property type="entry name" value="lambda repressor-like DNA-binding domains"/>
    <property type="match status" value="1"/>
</dbReference>
<protein>
    <submittedName>
        <fullName evidence="2">Putative addiction module antidote protein</fullName>
    </submittedName>
</protein>
<dbReference type="Gene3D" id="1.10.260.40">
    <property type="entry name" value="lambda repressor-like DNA-binding domains"/>
    <property type="match status" value="1"/>
</dbReference>
<dbReference type="InterPro" id="IPR010982">
    <property type="entry name" value="Lambda_DNA-bd_dom_sf"/>
</dbReference>
<dbReference type="Proteomes" id="UP000270261">
    <property type="component" value="Unassembled WGS sequence"/>
</dbReference>
<gene>
    <name evidence="2" type="ORF">EHV23_04295</name>
</gene>
<evidence type="ECO:0000259" key="1">
    <source>
        <dbReference type="PROSITE" id="PS50943"/>
    </source>
</evidence>
<dbReference type="PANTHER" id="PTHR40275">
    <property type="entry name" value="SSL7038 PROTEIN"/>
    <property type="match status" value="1"/>
</dbReference>
<proteinExistence type="predicted"/>
<dbReference type="NCBIfam" id="TIGR02684">
    <property type="entry name" value="dnstrm_HI1420"/>
    <property type="match status" value="1"/>
</dbReference>
<organism evidence="2 3">
    <name type="scientific">Lautropia dentalis</name>
    <dbReference type="NCBI Taxonomy" id="2490857"/>
    <lineage>
        <taxon>Bacteria</taxon>
        <taxon>Pseudomonadati</taxon>
        <taxon>Pseudomonadota</taxon>
        <taxon>Betaproteobacteria</taxon>
        <taxon>Burkholderiales</taxon>
        <taxon>Burkholderiaceae</taxon>
        <taxon>Lautropia</taxon>
    </lineage>
</organism>
<evidence type="ECO:0000313" key="2">
    <source>
        <dbReference type="EMBL" id="RRN45428.1"/>
    </source>
</evidence>
<dbReference type="AlphaFoldDB" id="A0A426FRY1"/>
<comment type="caution">
    <text evidence="2">The sequence shown here is derived from an EMBL/GenBank/DDBJ whole genome shotgun (WGS) entry which is preliminary data.</text>
</comment>
<feature type="domain" description="HTH cro/C1-type" evidence="1">
    <location>
        <begin position="49"/>
        <end position="92"/>
    </location>
</feature>
<dbReference type="PANTHER" id="PTHR40275:SF1">
    <property type="entry name" value="SSL7038 PROTEIN"/>
    <property type="match status" value="1"/>
</dbReference>
<keyword evidence="3" id="KW-1185">Reference proteome</keyword>
<dbReference type="GO" id="GO:0003677">
    <property type="term" value="F:DNA binding"/>
    <property type="evidence" value="ECO:0007669"/>
    <property type="project" value="InterPro"/>
</dbReference>
<evidence type="ECO:0000313" key="3">
    <source>
        <dbReference type="Proteomes" id="UP000270261"/>
    </source>
</evidence>
<sequence length="103" mass="11090">MKEKLTTFDAAEYIETDEDAAEFMALAFETGDAAYIAHAVGVVARAKGMTELARQTGLSREQLYRSLSEGGNPTLRTMLAVMKALGVELSARPVKQPEPQAVG</sequence>
<dbReference type="Pfam" id="PF21716">
    <property type="entry name" value="dnstrm_HI1420"/>
    <property type="match status" value="1"/>
</dbReference>
<dbReference type="RefSeq" id="WP_125094857.1">
    <property type="nucleotide sequence ID" value="NZ_RRUE01000001.1"/>
</dbReference>
<reference evidence="2 3" key="1">
    <citation type="submission" date="2018-11" db="EMBL/GenBank/DDBJ databases">
        <title>Genome sequencing of Lautropia sp. KCOM 2505 (= ChDC F240).</title>
        <authorList>
            <person name="Kook J.-K."/>
            <person name="Park S.-N."/>
            <person name="Lim Y.K."/>
        </authorList>
    </citation>
    <scope>NUCLEOTIDE SEQUENCE [LARGE SCALE GENOMIC DNA]</scope>
    <source>
        <strain evidence="2 3">KCOM 2505</strain>
    </source>
</reference>